<dbReference type="GO" id="GO:0051310">
    <property type="term" value="P:metaphase chromosome alignment"/>
    <property type="evidence" value="ECO:0007669"/>
    <property type="project" value="TreeGrafter"/>
</dbReference>
<keyword evidence="6" id="KW-0206">Cytoskeleton</keyword>
<dbReference type="Gene3D" id="6.10.250.2990">
    <property type="match status" value="1"/>
</dbReference>
<feature type="compositionally biased region" description="Basic and acidic residues" evidence="8">
    <location>
        <begin position="686"/>
        <end position="973"/>
    </location>
</feature>
<feature type="region of interest" description="Disordered" evidence="8">
    <location>
        <begin position="1071"/>
        <end position="1093"/>
    </location>
</feature>
<dbReference type="EMBL" id="RCHS01001119">
    <property type="protein sequence ID" value="RMX55129.1"/>
    <property type="molecule type" value="Genomic_DNA"/>
</dbReference>
<evidence type="ECO:0000256" key="7">
    <source>
        <dbReference type="ARBA" id="ARBA00023242"/>
    </source>
</evidence>
<dbReference type="GO" id="GO:0000281">
    <property type="term" value="P:mitotic cytokinesis"/>
    <property type="evidence" value="ECO:0007669"/>
    <property type="project" value="TreeGrafter"/>
</dbReference>
<comment type="similarity">
    <text evidence="3">Belongs to the INCENP family.</text>
</comment>
<sequence length="1093" mass="126015">MAVFNNPTKEMALGFSLHIRAEEAIGKFQQEIEDDFKYLYEILSEAKQSFGRRDSYILLPKTPSMKRKRQESDEEHSSDDASSRMAREAKTHKTQGYASPLKVINENELLDCSAVNTECNHNDTKRTTRATRANSRAARQQPKRGSGKKNLPDIGNTSKEQTPGSSFIDDQPRRTTRNPKKTNLELTRVTEEKSIRSSSSNEVKDLPRRTTRSSRRKEVEENSDVSLSEKIPRKPVAEITKSSTDLISKDSGDITPLLIVKQEVVSTCKKSQAGQIRVNTEKNDKLTDSVAKTEPDLVSETLQSFPIKARTPTTSPKICKTSINVVLQSPALGTPNGDEVIPIMSSSLCHEKSPNSCASKELGLQNVTLEENQVLDEEPLVNNSETHEQSPTKAHVSCQEFIETSTAKNKDDVGTGVGSLSNDENNPVSENAKVDLSKEVVTKKTTLEPNPVEKSLERSRGRSSGWRRKSKRLSNNRSPSNRRLSMKQKVAKSKVPGKKSLVKSSVKLKLTHSKLMPELKIHSAEKQTNGENIESNLEDVKVRLFDNSTSENSSQSASSATNSSYSSSEDKAEVLVEKITQEFIEDELEVFDDCRGSENEDIGEADDEKYTETKSDHSPTLENANSSVIIVQASDGSSGEESAPNSREMLEDPMTPPSQETLNPSHKSKPNNIAVVHSFIRRNTPKKVDPEEKKKQLRNALKEKEEKEKERREQLEIQRQREIEERKRKREERAKKAAEQRVAKIQALEEKKRQAQDQRQILMEKAKKLKEKEEEDKKKQRIQKRAEIEGRKKQEEAARLQKIKEQEEEEKRQREMLQKRQELEEQERQRRIIEAKRHQEHREKELERERELEKQKKLKAIEEKEKRLREKEEKERKTREEKLRIEREKKAQEDKEKEERERARIAQLIREKEEHTRREREQRAKEEKERQEREKKLKEEREAALREKKRQEQIERERTRVLEERKLAEENKKLNSSTTCNSYEMTPPPVKVRKPASSENYNIADLQSDESTDDEDNPRKRIPSWARPPALKAAIFHQEYSNIDVNSIFDDVPKPNLEDIFKHATKKKRFNQRTSSAMWDSPPLRQAKKGTYV</sequence>
<dbReference type="Proteomes" id="UP000275408">
    <property type="component" value="Unassembled WGS sequence"/>
</dbReference>
<dbReference type="InterPro" id="IPR005635">
    <property type="entry name" value="Inner_centromere_prot_ARK-bd"/>
</dbReference>
<feature type="compositionally biased region" description="Low complexity" evidence="8">
    <location>
        <begin position="130"/>
        <end position="139"/>
    </location>
</feature>
<feature type="compositionally biased region" description="Polar residues" evidence="8">
    <location>
        <begin position="418"/>
        <end position="429"/>
    </location>
</feature>
<feature type="region of interest" description="Disordered" evidence="8">
    <location>
        <begin position="119"/>
        <end position="229"/>
    </location>
</feature>
<evidence type="ECO:0000256" key="1">
    <source>
        <dbReference type="ARBA" id="ARBA00004123"/>
    </source>
</evidence>
<feature type="compositionally biased region" description="Polar residues" evidence="8">
    <location>
        <begin position="620"/>
        <end position="645"/>
    </location>
</feature>
<dbReference type="PANTHER" id="PTHR13142:SF1">
    <property type="entry name" value="INNER CENTROMERE PROTEIN"/>
    <property type="match status" value="1"/>
</dbReference>
<dbReference type="PANTHER" id="PTHR13142">
    <property type="entry name" value="INNER CENTROMERE PROTEIN"/>
    <property type="match status" value="1"/>
</dbReference>
<feature type="domain" description="Inner centromere protein ARK-binding" evidence="9">
    <location>
        <begin position="1005"/>
        <end position="1061"/>
    </location>
</feature>
<feature type="compositionally biased region" description="Basic residues" evidence="8">
    <location>
        <begin position="484"/>
        <end position="501"/>
    </location>
</feature>
<feature type="compositionally biased region" description="Basic residues" evidence="8">
    <location>
        <begin position="465"/>
        <end position="474"/>
    </location>
</feature>
<proteinExistence type="inferred from homology"/>
<keyword evidence="5" id="KW-0159">Chromosome partition</keyword>
<feature type="compositionally biased region" description="Basic and acidic residues" evidence="8">
    <location>
        <begin position="78"/>
        <end position="91"/>
    </location>
</feature>
<comment type="subcellular location">
    <subcellularLocation>
        <location evidence="2">Cytoplasm</location>
        <location evidence="2">Cytoskeleton</location>
        <location evidence="2">Spindle</location>
    </subcellularLocation>
    <subcellularLocation>
        <location evidence="1">Nucleus</location>
    </subcellularLocation>
</comment>
<evidence type="ECO:0000256" key="3">
    <source>
        <dbReference type="ARBA" id="ARBA00010042"/>
    </source>
</evidence>
<evidence type="ECO:0000256" key="2">
    <source>
        <dbReference type="ARBA" id="ARBA00004186"/>
    </source>
</evidence>
<comment type="caution">
    <text evidence="10">The sequence shown here is derived from an EMBL/GenBank/DDBJ whole genome shotgun (WGS) entry which is preliminary data.</text>
</comment>
<feature type="region of interest" description="Disordered" evidence="8">
    <location>
        <begin position="58"/>
        <end position="100"/>
    </location>
</feature>
<evidence type="ECO:0000256" key="4">
    <source>
        <dbReference type="ARBA" id="ARBA00022490"/>
    </source>
</evidence>
<name>A0A3M6UNF0_POCDA</name>
<protein>
    <recommendedName>
        <fullName evidence="9">Inner centromere protein ARK-binding domain-containing protein</fullName>
    </recommendedName>
</protein>
<dbReference type="GO" id="GO:0000776">
    <property type="term" value="C:kinetochore"/>
    <property type="evidence" value="ECO:0007669"/>
    <property type="project" value="TreeGrafter"/>
</dbReference>
<evidence type="ECO:0000313" key="10">
    <source>
        <dbReference type="EMBL" id="RMX55129.1"/>
    </source>
</evidence>
<dbReference type="OMA" id="KATHEIP"/>
<feature type="compositionally biased region" description="Polar residues" evidence="8">
    <location>
        <begin position="155"/>
        <end position="165"/>
    </location>
</feature>
<dbReference type="GO" id="GO:0051257">
    <property type="term" value="P:meiotic spindle midzone assembly"/>
    <property type="evidence" value="ECO:0007669"/>
    <property type="project" value="TreeGrafter"/>
</dbReference>
<dbReference type="AlphaFoldDB" id="A0A3M6UNF0"/>
<evidence type="ECO:0000259" key="9">
    <source>
        <dbReference type="Pfam" id="PF03941"/>
    </source>
</evidence>
<evidence type="ECO:0000313" key="11">
    <source>
        <dbReference type="Proteomes" id="UP000275408"/>
    </source>
</evidence>
<dbReference type="STRING" id="46731.A0A3M6UNF0"/>
<feature type="compositionally biased region" description="Acidic residues" evidence="8">
    <location>
        <begin position="1007"/>
        <end position="1016"/>
    </location>
</feature>
<feature type="region of interest" description="Disordered" evidence="8">
    <location>
        <begin position="547"/>
        <end position="570"/>
    </location>
</feature>
<feature type="compositionally biased region" description="Basic and acidic residues" evidence="8">
    <location>
        <begin position="432"/>
        <end position="446"/>
    </location>
</feature>
<dbReference type="GO" id="GO:1990385">
    <property type="term" value="C:meiotic spindle midzone"/>
    <property type="evidence" value="ECO:0007669"/>
    <property type="project" value="TreeGrafter"/>
</dbReference>
<dbReference type="OrthoDB" id="5986517at2759"/>
<reference evidence="10 11" key="1">
    <citation type="journal article" date="2018" name="Sci. Rep.">
        <title>Comparative analysis of the Pocillopora damicornis genome highlights role of immune system in coral evolution.</title>
        <authorList>
            <person name="Cunning R."/>
            <person name="Bay R.A."/>
            <person name="Gillette P."/>
            <person name="Baker A.C."/>
            <person name="Traylor-Knowles N."/>
        </authorList>
    </citation>
    <scope>NUCLEOTIDE SEQUENCE [LARGE SCALE GENOMIC DNA]</scope>
    <source>
        <strain evidence="10">RSMAS</strain>
        <tissue evidence="10">Whole animal</tissue>
    </source>
</reference>
<keyword evidence="4" id="KW-0963">Cytoplasm</keyword>
<feature type="compositionally biased region" description="Basic and acidic residues" evidence="8">
    <location>
        <begin position="608"/>
        <end position="619"/>
    </location>
</feature>
<keyword evidence="7" id="KW-0539">Nucleus</keyword>
<dbReference type="GO" id="GO:0005634">
    <property type="term" value="C:nucleus"/>
    <property type="evidence" value="ECO:0007669"/>
    <property type="project" value="UniProtKB-SubCell"/>
</dbReference>
<gene>
    <name evidence="10" type="ORF">pdam_00007447</name>
</gene>
<accession>A0A3M6UNF0</accession>
<dbReference type="Pfam" id="PF03941">
    <property type="entry name" value="INCENP_ARK-bind"/>
    <property type="match status" value="1"/>
</dbReference>
<dbReference type="GO" id="GO:0030496">
    <property type="term" value="C:midbody"/>
    <property type="evidence" value="ECO:0007669"/>
    <property type="project" value="TreeGrafter"/>
</dbReference>
<organism evidence="10 11">
    <name type="scientific">Pocillopora damicornis</name>
    <name type="common">Cauliflower coral</name>
    <name type="synonym">Millepora damicornis</name>
    <dbReference type="NCBI Taxonomy" id="46731"/>
    <lineage>
        <taxon>Eukaryota</taxon>
        <taxon>Metazoa</taxon>
        <taxon>Cnidaria</taxon>
        <taxon>Anthozoa</taxon>
        <taxon>Hexacorallia</taxon>
        <taxon>Scleractinia</taxon>
        <taxon>Astrocoeniina</taxon>
        <taxon>Pocilloporidae</taxon>
        <taxon>Pocillopora</taxon>
    </lineage>
</organism>
<evidence type="ECO:0000256" key="6">
    <source>
        <dbReference type="ARBA" id="ARBA00023212"/>
    </source>
</evidence>
<evidence type="ECO:0000256" key="8">
    <source>
        <dbReference type="SAM" id="MobiDB-lite"/>
    </source>
</evidence>
<keyword evidence="11" id="KW-1185">Reference proteome</keyword>
<feature type="region of interest" description="Disordered" evidence="8">
    <location>
        <begin position="590"/>
        <end position="1025"/>
    </location>
</feature>
<feature type="compositionally biased region" description="Low complexity" evidence="8">
    <location>
        <begin position="548"/>
        <end position="567"/>
    </location>
</feature>
<evidence type="ECO:0000256" key="5">
    <source>
        <dbReference type="ARBA" id="ARBA00022829"/>
    </source>
</evidence>
<feature type="compositionally biased region" description="Polar residues" evidence="8">
    <location>
        <begin position="974"/>
        <end position="984"/>
    </location>
</feature>
<dbReference type="GO" id="GO:0032133">
    <property type="term" value="C:chromosome passenger complex"/>
    <property type="evidence" value="ECO:0007669"/>
    <property type="project" value="TreeGrafter"/>
</dbReference>
<feature type="region of interest" description="Disordered" evidence="8">
    <location>
        <begin position="405"/>
        <end position="508"/>
    </location>
</feature>